<sequence>MFNGRIASSCGIFCQAGAQNTLMFILKHQRFGQSSAFSEAIAHGDFACRLFTASGDLNPD</sequence>
<dbReference type="Proteomes" id="UP000306393">
    <property type="component" value="Unassembled WGS sequence"/>
</dbReference>
<accession>A0A4U3EYI2</accession>
<gene>
    <name evidence="1" type="ORF">EpCFBP13511_20555</name>
</gene>
<comment type="caution">
    <text evidence="1">The sequence shown here is derived from an EMBL/GenBank/DDBJ whole genome shotgun (WGS) entry which is preliminary data.</text>
</comment>
<evidence type="ECO:0000313" key="2">
    <source>
        <dbReference type="Proteomes" id="UP000306393"/>
    </source>
</evidence>
<dbReference type="AlphaFoldDB" id="A0A4U3EYI2"/>
<protein>
    <submittedName>
        <fullName evidence="1">Uncharacterized protein</fullName>
    </submittedName>
</protein>
<evidence type="ECO:0000313" key="1">
    <source>
        <dbReference type="EMBL" id="TKJ85126.1"/>
    </source>
</evidence>
<name>A0A4U3EYI2_9GAMM</name>
<organism evidence="1 2">
    <name type="scientific">Erwinia persicina</name>
    <dbReference type="NCBI Taxonomy" id="55211"/>
    <lineage>
        <taxon>Bacteria</taxon>
        <taxon>Pseudomonadati</taxon>
        <taxon>Pseudomonadota</taxon>
        <taxon>Gammaproteobacteria</taxon>
        <taxon>Enterobacterales</taxon>
        <taxon>Erwiniaceae</taxon>
        <taxon>Erwinia</taxon>
    </lineage>
</organism>
<proteinExistence type="predicted"/>
<dbReference type="EMBL" id="QGAC01000024">
    <property type="protein sequence ID" value="TKJ85126.1"/>
    <property type="molecule type" value="Genomic_DNA"/>
</dbReference>
<reference evidence="1 2" key="1">
    <citation type="journal article" date="2019" name="Sci. Rep.">
        <title>Differences in resource use lead to coexistence of seed-transmitted microbial populations.</title>
        <authorList>
            <person name="Torres-Cortes G."/>
            <person name="Garcia B.J."/>
            <person name="Compant S."/>
            <person name="Rezki S."/>
            <person name="Jones P."/>
            <person name="Preveaux A."/>
            <person name="Briand M."/>
            <person name="Roulet A."/>
            <person name="Bouchez O."/>
            <person name="Jacobson D."/>
            <person name="Barret M."/>
        </authorList>
    </citation>
    <scope>NUCLEOTIDE SEQUENCE [LARGE SCALE GENOMIC DNA]</scope>
    <source>
        <strain evidence="1 2">CFBP13511</strain>
    </source>
</reference>